<evidence type="ECO:0000313" key="3">
    <source>
        <dbReference type="Proteomes" id="UP001057474"/>
    </source>
</evidence>
<keyword evidence="1" id="KW-0472">Membrane</keyword>
<name>A0ABY4YCR7_9GAMM</name>
<keyword evidence="3" id="KW-1185">Reference proteome</keyword>
<reference evidence="2" key="1">
    <citation type="submission" date="2021-03" db="EMBL/GenBank/DDBJ databases">
        <title>Legionella lytica PCM 2298.</title>
        <authorList>
            <person name="Koper P."/>
        </authorList>
    </citation>
    <scope>NUCLEOTIDE SEQUENCE</scope>
    <source>
        <strain evidence="2">PCM 2298</strain>
    </source>
</reference>
<dbReference type="EMBL" id="CP071527">
    <property type="protein sequence ID" value="USQ14932.1"/>
    <property type="molecule type" value="Genomic_DNA"/>
</dbReference>
<organism evidence="2 3">
    <name type="scientific">Legionella lytica</name>
    <dbReference type="NCBI Taxonomy" id="96232"/>
    <lineage>
        <taxon>Bacteria</taxon>
        <taxon>Pseudomonadati</taxon>
        <taxon>Pseudomonadota</taxon>
        <taxon>Gammaproteobacteria</taxon>
        <taxon>Legionellales</taxon>
        <taxon>Legionellaceae</taxon>
        <taxon>Legionella</taxon>
    </lineage>
</organism>
<protein>
    <submittedName>
        <fullName evidence="2">Uncharacterized protein</fullName>
    </submittedName>
</protein>
<proteinExistence type="predicted"/>
<dbReference type="RefSeq" id="WP_252581956.1">
    <property type="nucleotide sequence ID" value="NZ_CP071527.1"/>
</dbReference>
<keyword evidence="1" id="KW-1133">Transmembrane helix</keyword>
<sequence length="149" mass="16963">MASSFSTGLVMGCMIGAIGQYCVQLFLGGSSTSSIKKNEKQTALNELFQTHSHFMEQLKKDINEPVNAQIREFFVVDKMAIMNSSVPRLRYDLSEEIISLLNQLEELGYIQMLPNDSLLYQINEHFIRDLNRMNTSHELLLVSEVINES</sequence>
<evidence type="ECO:0000313" key="2">
    <source>
        <dbReference type="EMBL" id="USQ14932.1"/>
    </source>
</evidence>
<keyword evidence="1" id="KW-0812">Transmembrane</keyword>
<evidence type="ECO:0000256" key="1">
    <source>
        <dbReference type="SAM" id="Phobius"/>
    </source>
</evidence>
<feature type="transmembrane region" description="Helical" evidence="1">
    <location>
        <begin position="6"/>
        <end position="27"/>
    </location>
</feature>
<accession>A0ABY4YCR7</accession>
<gene>
    <name evidence="2" type="ORF">J2N86_06455</name>
</gene>
<dbReference type="Proteomes" id="UP001057474">
    <property type="component" value="Chromosome"/>
</dbReference>